<dbReference type="InterPro" id="IPR050135">
    <property type="entry name" value="dGTPase-like"/>
</dbReference>
<dbReference type="InterPro" id="IPR026875">
    <property type="entry name" value="PHydrolase_assoc_dom"/>
</dbReference>
<dbReference type="RefSeq" id="WP_100512520.1">
    <property type="nucleotide sequence ID" value="NZ_PEBK01000003.1"/>
</dbReference>
<evidence type="ECO:0000313" key="5">
    <source>
        <dbReference type="Proteomes" id="UP000231451"/>
    </source>
</evidence>
<dbReference type="OrthoDB" id="9803619at2"/>
<accession>A0A2M9HFE8</accession>
<keyword evidence="1 2" id="KW-0378">Hydrolase</keyword>
<dbReference type="HAMAP" id="MF_01212">
    <property type="entry name" value="dGTPase_type2"/>
    <property type="match status" value="1"/>
</dbReference>
<evidence type="ECO:0000256" key="2">
    <source>
        <dbReference type="HAMAP-Rule" id="MF_01212"/>
    </source>
</evidence>
<dbReference type="InterPro" id="IPR023023">
    <property type="entry name" value="dNTPase_2"/>
</dbReference>
<dbReference type="PANTHER" id="PTHR11373:SF32">
    <property type="entry name" value="DEOXYGUANOSINETRIPHOSPHATE TRIPHOSPHOHYDROLASE"/>
    <property type="match status" value="1"/>
</dbReference>
<dbReference type="Proteomes" id="UP000231451">
    <property type="component" value="Unassembled WGS sequence"/>
</dbReference>
<comment type="caution">
    <text evidence="4">The sequence shown here is derived from an EMBL/GenBank/DDBJ whole genome shotgun (WGS) entry which is preliminary data.</text>
</comment>
<dbReference type="EMBL" id="PEBK01000003">
    <property type="protein sequence ID" value="PJM75516.1"/>
    <property type="molecule type" value="Genomic_DNA"/>
</dbReference>
<comment type="similarity">
    <text evidence="2">Belongs to the dGTPase family. Type 2 subfamily.</text>
</comment>
<dbReference type="NCBIfam" id="TIGR01353">
    <property type="entry name" value="dGTP_triPase"/>
    <property type="match status" value="1"/>
</dbReference>
<dbReference type="NCBIfam" id="NF002829">
    <property type="entry name" value="PRK03007.1"/>
    <property type="match status" value="1"/>
</dbReference>
<dbReference type="GO" id="GO:0008832">
    <property type="term" value="F:dGTPase activity"/>
    <property type="evidence" value="ECO:0007669"/>
    <property type="project" value="TreeGrafter"/>
</dbReference>
<dbReference type="Pfam" id="PF13286">
    <property type="entry name" value="HD_assoc"/>
    <property type="match status" value="1"/>
</dbReference>
<protein>
    <recommendedName>
        <fullName evidence="2">Deoxyguanosinetriphosphate triphosphohydrolase-like protein</fullName>
    </recommendedName>
</protein>
<evidence type="ECO:0000256" key="1">
    <source>
        <dbReference type="ARBA" id="ARBA00022801"/>
    </source>
</evidence>
<dbReference type="SMART" id="SM00471">
    <property type="entry name" value="HDc"/>
    <property type="match status" value="1"/>
</dbReference>
<dbReference type="GO" id="GO:0006203">
    <property type="term" value="P:dGTP catabolic process"/>
    <property type="evidence" value="ECO:0007669"/>
    <property type="project" value="TreeGrafter"/>
</dbReference>
<dbReference type="PANTHER" id="PTHR11373">
    <property type="entry name" value="DEOXYNUCLEOSIDE TRIPHOSPHATE TRIPHOSPHOHYDROLASE"/>
    <property type="match status" value="1"/>
</dbReference>
<dbReference type="InterPro" id="IPR003607">
    <property type="entry name" value="HD/PDEase_dom"/>
</dbReference>
<dbReference type="CDD" id="cd00077">
    <property type="entry name" value="HDc"/>
    <property type="match status" value="1"/>
</dbReference>
<name>A0A2M9HFE8_9BIFI</name>
<dbReference type="PROSITE" id="PS51831">
    <property type="entry name" value="HD"/>
    <property type="match status" value="1"/>
</dbReference>
<sequence>MIETSNGEAVLETEGYLADDEERWAVEPPKTSSRTAFQRDRARIIHSSAFRRLGAKTQILVAGTDDFARTRLTHTLEVAQIGRQIAVSLGCDPDVVDCACLAHDLGHPPFGHNGERALAALAGDIGGFEGNAQTMRILTRLEPKIFHADGRSAGVNLTRASLDAAVKYPWTAADAPMRPDGTRSPKFCVYPDDEPVFRWLKQRAPERVKPMECQIMDLADDIAYSVHDVEDAVVCRSLDPVTLADAKTVDAIVERTRRWYGEQWSADGLLSAFGRLRGAGLLPERFSGSRRSLALLKNLTSAQIGRFTDAVESATRSRYGSGPLVRYTASLVIPEETAYEIMAMKGIAVYFVMEPREADDQHREQRRIVTDLVEALMARAPQPSDLLETVFLEDWRAAADDAGRLRVAIDQVASLTDNSAVALHRRLSG</sequence>
<dbReference type="SUPFAM" id="SSF109604">
    <property type="entry name" value="HD-domain/PDEase-like"/>
    <property type="match status" value="1"/>
</dbReference>
<feature type="domain" description="HD" evidence="3">
    <location>
        <begin position="71"/>
        <end position="225"/>
    </location>
</feature>
<proteinExistence type="inferred from homology"/>
<dbReference type="Gene3D" id="1.10.3210.10">
    <property type="entry name" value="Hypothetical protein af1432"/>
    <property type="match status" value="1"/>
</dbReference>
<keyword evidence="5" id="KW-1185">Reference proteome</keyword>
<gene>
    <name evidence="4" type="ORF">CSQ87_03585</name>
</gene>
<organism evidence="4 5">
    <name type="scientific">Bifidobacterium simiarum</name>
    <dbReference type="NCBI Taxonomy" id="2045441"/>
    <lineage>
        <taxon>Bacteria</taxon>
        <taxon>Bacillati</taxon>
        <taxon>Actinomycetota</taxon>
        <taxon>Actinomycetes</taxon>
        <taxon>Bifidobacteriales</taxon>
        <taxon>Bifidobacteriaceae</taxon>
        <taxon>Bifidobacterium</taxon>
    </lineage>
</organism>
<dbReference type="Pfam" id="PF01966">
    <property type="entry name" value="HD"/>
    <property type="match status" value="1"/>
</dbReference>
<dbReference type="InterPro" id="IPR006261">
    <property type="entry name" value="dGTPase"/>
</dbReference>
<dbReference type="AlphaFoldDB" id="A0A2M9HFE8"/>
<reference evidence="4 5" key="1">
    <citation type="submission" date="2017-10" db="EMBL/GenBank/DDBJ databases">
        <title>Draft genome sequences of strains TRE 1, TRE 9, TRE H and TRI 7, isolated from tamarins, belonging to four potential novel Bifidobacterium species.</title>
        <authorList>
            <person name="Mattarelli P."/>
            <person name="Modesto M."/>
            <person name="Puglisi E."/>
            <person name="Morelli L."/>
            <person name="Spezio C."/>
            <person name="Bonetti A."/>
            <person name="Sandri C."/>
        </authorList>
    </citation>
    <scope>NUCLEOTIDE SEQUENCE [LARGE SCALE GENOMIC DNA]</scope>
    <source>
        <strain evidence="5">TRI7</strain>
    </source>
</reference>
<dbReference type="InterPro" id="IPR006674">
    <property type="entry name" value="HD_domain"/>
</dbReference>
<evidence type="ECO:0000259" key="3">
    <source>
        <dbReference type="PROSITE" id="PS51831"/>
    </source>
</evidence>
<evidence type="ECO:0000313" key="4">
    <source>
        <dbReference type="EMBL" id="PJM75516.1"/>
    </source>
</evidence>